<dbReference type="Proteomes" id="UP000193553">
    <property type="component" value="Unassembled WGS sequence"/>
</dbReference>
<dbReference type="OrthoDB" id="9776955at2"/>
<evidence type="ECO:0008006" key="3">
    <source>
        <dbReference type="Google" id="ProtNLM"/>
    </source>
</evidence>
<accession>A0A1X3GSM0</accession>
<sequence>MRRRDFVIAVGAIAGLGTMAKSKAQVRTRRIGVLTLEGPAKPLLEETLKKRGWMLGQNLKVEYRIYNGDTDLAHRYARELISLKPDVLYAVTNTSMAAFQLEGSTIPTVFAMVSDPVGRHYVDSFHRPGRNVTGFTPFVPSLGGKWVSILKEVAPDIQHVGLIYNPEPGNNAAAFRKSIDETASLTGIVSVEAPSGDSSGIERLIISLKEKPNSGLIFLPDAFTWVQRRHLTDLIGQCALPAIYPLRGFPEAGGLISYGIDMNKIYVGAATYIDQILRGANPAELPVQAPTEFELIVNQKAAKQLGLRLPPTLLARADEVIE</sequence>
<reference evidence="1 2" key="1">
    <citation type="submission" date="2017-03" db="EMBL/GenBank/DDBJ databases">
        <title>Whole genome sequences of fourteen strains of Bradyrhizobium canariense and one strain of Bradyrhizobium japonicum isolated from Lupinus (Papilionoideae: Genisteae) species in Algeria.</title>
        <authorList>
            <person name="Crovadore J."/>
            <person name="Chekireb D."/>
            <person name="Brachmann A."/>
            <person name="Chablais R."/>
            <person name="Cochard B."/>
            <person name="Lefort F."/>
        </authorList>
    </citation>
    <scope>NUCLEOTIDE SEQUENCE [LARGE SCALE GENOMIC DNA]</scope>
    <source>
        <strain evidence="1 2">UBMA195</strain>
    </source>
</reference>
<evidence type="ECO:0000313" key="2">
    <source>
        <dbReference type="Proteomes" id="UP000193553"/>
    </source>
</evidence>
<dbReference type="Gene3D" id="3.40.50.2300">
    <property type="match status" value="2"/>
</dbReference>
<dbReference type="InterPro" id="IPR007487">
    <property type="entry name" value="ABC_transpt-TYRBP-like"/>
</dbReference>
<evidence type="ECO:0000313" key="1">
    <source>
        <dbReference type="EMBL" id="OSJ17950.1"/>
    </source>
</evidence>
<organism evidence="1 2">
    <name type="scientific">Bradyrhizobium canariense</name>
    <dbReference type="NCBI Taxonomy" id="255045"/>
    <lineage>
        <taxon>Bacteria</taxon>
        <taxon>Pseudomonadati</taxon>
        <taxon>Pseudomonadota</taxon>
        <taxon>Alphaproteobacteria</taxon>
        <taxon>Hyphomicrobiales</taxon>
        <taxon>Nitrobacteraceae</taxon>
        <taxon>Bradyrhizobium</taxon>
    </lineage>
</organism>
<gene>
    <name evidence="1" type="ORF">BSZ18_03415</name>
</gene>
<dbReference type="EMBL" id="NAFI01000137">
    <property type="protein sequence ID" value="OSJ17950.1"/>
    <property type="molecule type" value="Genomic_DNA"/>
</dbReference>
<dbReference type="PANTHER" id="PTHR35271">
    <property type="entry name" value="ABC TRANSPORTER, SUBSTRATE-BINDING LIPOPROTEIN-RELATED"/>
    <property type="match status" value="1"/>
</dbReference>
<comment type="caution">
    <text evidence="1">The sequence shown here is derived from an EMBL/GenBank/DDBJ whole genome shotgun (WGS) entry which is preliminary data.</text>
</comment>
<dbReference type="CDD" id="cd06325">
    <property type="entry name" value="PBP1_ABC_unchar_transporter"/>
    <property type="match status" value="1"/>
</dbReference>
<proteinExistence type="predicted"/>
<dbReference type="AlphaFoldDB" id="A0A1X3GSM0"/>
<dbReference type="PANTHER" id="PTHR35271:SF1">
    <property type="entry name" value="ABC TRANSPORTER, SUBSTRATE-BINDING LIPOPROTEIN"/>
    <property type="match status" value="1"/>
</dbReference>
<dbReference type="Pfam" id="PF04392">
    <property type="entry name" value="ABC_sub_bind"/>
    <property type="match status" value="1"/>
</dbReference>
<protein>
    <recommendedName>
        <fullName evidence="3">ABC transport system substrate-binding protein</fullName>
    </recommendedName>
</protein>
<dbReference type="RefSeq" id="WP_085359856.1">
    <property type="nucleotide sequence ID" value="NZ_NAFD01000142.1"/>
</dbReference>
<name>A0A1X3GSM0_9BRAD</name>